<name>A0AA88E6D3_FICCA</name>
<gene>
    <name evidence="2" type="ORF">TIFTF001_035788</name>
</gene>
<dbReference type="Proteomes" id="UP001187192">
    <property type="component" value="Unassembled WGS sequence"/>
</dbReference>
<proteinExistence type="predicted"/>
<evidence type="ECO:0000313" key="2">
    <source>
        <dbReference type="EMBL" id="GMN66721.1"/>
    </source>
</evidence>
<dbReference type="AlphaFoldDB" id="A0AA88E6D3"/>
<protein>
    <submittedName>
        <fullName evidence="2">Uncharacterized protein</fullName>
    </submittedName>
</protein>
<sequence>MQPAPANQTLRRSPDHGREVGLLATGYRSELDLDYISKKKRKATIGGTRAGPSDTVCPGRSNTPEKKPKATIGGTQEGLPDTVCFGRLTTPKVPGPRRRSRAPYIGMLTKVTPEQDHWTQSAMADPILQRSPKHGGEMRLLALGYRPELDLGFILKKKTQGEIGLLTPGCRPELDLGFISKKKFKATIRGTRARLLDTVCSGRPNTPEVTPEQDHWTQSAMADPILQRSPEYEGEMRLLAPGCRPELNFGFIPKKKPKTTIEDTRVGPPDTICSGRPNTPEKKPKAIIGDTQAGPLDTVYSGKPNTPEDYWTQSAQADPELDLGFISKKKTKATISGTRVGPPDTTYSGKLNTLEVPRIRRRNEAHCIGMPTRVGLEIYFKEKTQGNHRRYQSRIIESNLPKQTTRARS</sequence>
<feature type="region of interest" description="Disordered" evidence="1">
    <location>
        <begin position="259"/>
        <end position="302"/>
    </location>
</feature>
<dbReference type="EMBL" id="BTGU01000356">
    <property type="protein sequence ID" value="GMN66721.1"/>
    <property type="molecule type" value="Genomic_DNA"/>
</dbReference>
<evidence type="ECO:0000256" key="1">
    <source>
        <dbReference type="SAM" id="MobiDB-lite"/>
    </source>
</evidence>
<evidence type="ECO:0000313" key="3">
    <source>
        <dbReference type="Proteomes" id="UP001187192"/>
    </source>
</evidence>
<accession>A0AA88E6D3</accession>
<feature type="region of interest" description="Disordered" evidence="1">
    <location>
        <begin position="41"/>
        <end position="80"/>
    </location>
</feature>
<reference evidence="2" key="1">
    <citation type="submission" date="2023-07" db="EMBL/GenBank/DDBJ databases">
        <title>draft genome sequence of fig (Ficus carica).</title>
        <authorList>
            <person name="Takahashi T."/>
            <person name="Nishimura K."/>
        </authorList>
    </citation>
    <scope>NUCLEOTIDE SEQUENCE</scope>
</reference>
<organism evidence="2 3">
    <name type="scientific">Ficus carica</name>
    <name type="common">Common fig</name>
    <dbReference type="NCBI Taxonomy" id="3494"/>
    <lineage>
        <taxon>Eukaryota</taxon>
        <taxon>Viridiplantae</taxon>
        <taxon>Streptophyta</taxon>
        <taxon>Embryophyta</taxon>
        <taxon>Tracheophyta</taxon>
        <taxon>Spermatophyta</taxon>
        <taxon>Magnoliopsida</taxon>
        <taxon>eudicotyledons</taxon>
        <taxon>Gunneridae</taxon>
        <taxon>Pentapetalae</taxon>
        <taxon>rosids</taxon>
        <taxon>fabids</taxon>
        <taxon>Rosales</taxon>
        <taxon>Moraceae</taxon>
        <taxon>Ficeae</taxon>
        <taxon>Ficus</taxon>
    </lineage>
</organism>
<comment type="caution">
    <text evidence="2">The sequence shown here is derived from an EMBL/GenBank/DDBJ whole genome shotgun (WGS) entry which is preliminary data.</text>
</comment>
<keyword evidence="3" id="KW-1185">Reference proteome</keyword>